<dbReference type="EMBL" id="FXYE01000001">
    <property type="protein sequence ID" value="SMX31745.1"/>
    <property type="molecule type" value="Genomic_DNA"/>
</dbReference>
<evidence type="ECO:0000313" key="2">
    <source>
        <dbReference type="Proteomes" id="UP000202922"/>
    </source>
</evidence>
<gene>
    <name evidence="1" type="ORF">COL8621_00592</name>
</gene>
<evidence type="ECO:0000313" key="1">
    <source>
        <dbReference type="EMBL" id="SMX31745.1"/>
    </source>
</evidence>
<protein>
    <submittedName>
        <fullName evidence="1">Uncharacterized protein</fullName>
    </submittedName>
</protein>
<proteinExistence type="predicted"/>
<keyword evidence="2" id="KW-1185">Reference proteome</keyword>
<reference evidence="2" key="1">
    <citation type="submission" date="2017-05" db="EMBL/GenBank/DDBJ databases">
        <authorList>
            <person name="Rodrigo-Torres L."/>
            <person name="Arahal R. D."/>
            <person name="Lucena T."/>
        </authorList>
    </citation>
    <scope>NUCLEOTIDE SEQUENCE [LARGE SCALE GENOMIC DNA]</scope>
    <source>
        <strain evidence="2">CECT 8621</strain>
    </source>
</reference>
<dbReference type="RefSeq" id="WP_141137811.1">
    <property type="nucleotide sequence ID" value="NZ_FXYE01000001.1"/>
</dbReference>
<dbReference type="Proteomes" id="UP000202922">
    <property type="component" value="Unassembled WGS sequence"/>
</dbReference>
<dbReference type="OrthoDB" id="528805at2"/>
<sequence>MNSAKSEALGARVRELVEEGLAKKGVSARRASMDVVGHDGLIRDIRAGRVPSFDRLVSLFEYLSIPVEFGKRPAVPGVSEDPPAVTTSGFATPEALRAGFLPFPWHRSARQRGMGPVAFSSGWLAQSGLIAENLSFAAPDNKQGLVALVDVAASRSGGPDLWCFVEGGQPKIGRLQWQGKDILIVTDDTPQASARVLVGPAREALQILGRVVWTGTLI</sequence>
<accession>A0A238JMM8</accession>
<name>A0A238JMM8_9RHOB</name>
<organism evidence="1 2">
    <name type="scientific">Actibacterium lipolyticum</name>
    <dbReference type="NCBI Taxonomy" id="1524263"/>
    <lineage>
        <taxon>Bacteria</taxon>
        <taxon>Pseudomonadati</taxon>
        <taxon>Pseudomonadota</taxon>
        <taxon>Alphaproteobacteria</taxon>
        <taxon>Rhodobacterales</taxon>
        <taxon>Roseobacteraceae</taxon>
        <taxon>Actibacterium</taxon>
    </lineage>
</organism>
<dbReference type="AlphaFoldDB" id="A0A238JMM8"/>